<proteinExistence type="predicted"/>
<dbReference type="PANTHER" id="PTHR14167:SF48">
    <property type="entry name" value="SH3 DOMAIN-CONTAINING PROTEIN 19"/>
    <property type="match status" value="1"/>
</dbReference>
<evidence type="ECO:0000313" key="4">
    <source>
        <dbReference type="Proteomes" id="UP000095283"/>
    </source>
</evidence>
<dbReference type="PROSITE" id="PS50002">
    <property type="entry name" value="SH3"/>
    <property type="match status" value="3"/>
</dbReference>
<sequence length="376" mass="41255">MSVTFPCWARVSNAVEDPQSRTSVAQDEVVKLNSEDGDWYVIETLDGTVGRVPKILAILISNPLRLPSERVCCSIAQFDPQCDRDLPFGIYSIIVVESFESEGWLKGIVVTDNGKRLGNSGTFPASHVKELSDFTVPTDPQLSSGFSDVSLHGISSTSNGASNYVVGPYARAVYPFTGEFGNELTFQADEIISLTKRIDNDWLEGCVGGRSGIFPQSFVQIVVDIPGEVQSDKRNSTAEEGIGFAIVRHDFEGRQSDELSVKMGDSVRILKMVSSAYQSSGHYPKRNISENHVNADWVMCNDPGSDKSGIVPVAFLEMYLDEDEDETKDIVSRPHSIVEQTVTPTQSHEWAVFGEEWNMASEKKAVAPARPPPPKA</sequence>
<keyword evidence="1 2" id="KW-0728">SH3 domain</keyword>
<dbReference type="PANTHER" id="PTHR14167">
    <property type="entry name" value="SH3 DOMAIN-CONTAINING"/>
    <property type="match status" value="1"/>
</dbReference>
<evidence type="ECO:0000256" key="2">
    <source>
        <dbReference type="PROSITE-ProRule" id="PRU00192"/>
    </source>
</evidence>
<dbReference type="Gene3D" id="2.30.30.40">
    <property type="entry name" value="SH3 Domains"/>
    <property type="match status" value="3"/>
</dbReference>
<reference evidence="5" key="1">
    <citation type="submission" date="2016-11" db="UniProtKB">
        <authorList>
            <consortium name="WormBaseParasite"/>
        </authorList>
    </citation>
    <scope>IDENTIFICATION</scope>
</reference>
<feature type="domain" description="SH3" evidence="3">
    <location>
        <begin position="67"/>
        <end position="133"/>
    </location>
</feature>
<dbReference type="AlphaFoldDB" id="A0A1I7X7V0"/>
<dbReference type="WBParaSite" id="Hba_13651">
    <property type="protein sequence ID" value="Hba_13651"/>
    <property type="gene ID" value="Hba_13651"/>
</dbReference>
<dbReference type="Pfam" id="PF14604">
    <property type="entry name" value="SH3_9"/>
    <property type="match status" value="1"/>
</dbReference>
<dbReference type="Proteomes" id="UP000095283">
    <property type="component" value="Unplaced"/>
</dbReference>
<dbReference type="InterPro" id="IPR001452">
    <property type="entry name" value="SH3_domain"/>
</dbReference>
<feature type="domain" description="SH3" evidence="3">
    <location>
        <begin position="240"/>
        <end position="321"/>
    </location>
</feature>
<keyword evidence="4" id="KW-1185">Reference proteome</keyword>
<evidence type="ECO:0000313" key="5">
    <source>
        <dbReference type="WBParaSite" id="Hba_13651"/>
    </source>
</evidence>
<organism evidence="4 5">
    <name type="scientific">Heterorhabditis bacteriophora</name>
    <name type="common">Entomopathogenic nematode worm</name>
    <dbReference type="NCBI Taxonomy" id="37862"/>
    <lineage>
        <taxon>Eukaryota</taxon>
        <taxon>Metazoa</taxon>
        <taxon>Ecdysozoa</taxon>
        <taxon>Nematoda</taxon>
        <taxon>Chromadorea</taxon>
        <taxon>Rhabditida</taxon>
        <taxon>Rhabditina</taxon>
        <taxon>Rhabditomorpha</taxon>
        <taxon>Strongyloidea</taxon>
        <taxon>Heterorhabditidae</taxon>
        <taxon>Heterorhabditis</taxon>
    </lineage>
</organism>
<dbReference type="InterPro" id="IPR050384">
    <property type="entry name" value="Endophilin_SH3RF"/>
</dbReference>
<accession>A0A1I7X7V0</accession>
<name>A0A1I7X7V0_HETBA</name>
<dbReference type="SUPFAM" id="SSF50044">
    <property type="entry name" value="SH3-domain"/>
    <property type="match status" value="3"/>
</dbReference>
<evidence type="ECO:0000256" key="1">
    <source>
        <dbReference type="ARBA" id="ARBA00022443"/>
    </source>
</evidence>
<dbReference type="InterPro" id="IPR036028">
    <property type="entry name" value="SH3-like_dom_sf"/>
</dbReference>
<dbReference type="SMART" id="SM00326">
    <property type="entry name" value="SH3"/>
    <property type="match status" value="3"/>
</dbReference>
<evidence type="ECO:0000259" key="3">
    <source>
        <dbReference type="PROSITE" id="PS50002"/>
    </source>
</evidence>
<protein>
    <submittedName>
        <fullName evidence="5">SH3 domain-containing GRB2-like protein</fullName>
    </submittedName>
</protein>
<feature type="domain" description="SH3" evidence="3">
    <location>
        <begin position="165"/>
        <end position="224"/>
    </location>
</feature>